<evidence type="ECO:0000313" key="3">
    <source>
        <dbReference type="Proteomes" id="UP001596162"/>
    </source>
</evidence>
<keyword evidence="1" id="KW-0472">Membrane</keyword>
<reference evidence="3" key="1">
    <citation type="journal article" date="2019" name="Int. J. Syst. Evol. Microbiol.">
        <title>The Global Catalogue of Microorganisms (GCM) 10K type strain sequencing project: providing services to taxonomists for standard genome sequencing and annotation.</title>
        <authorList>
            <consortium name="The Broad Institute Genomics Platform"/>
            <consortium name="The Broad Institute Genome Sequencing Center for Infectious Disease"/>
            <person name="Wu L."/>
            <person name="Ma J."/>
        </authorList>
    </citation>
    <scope>NUCLEOTIDE SEQUENCE [LARGE SCALE GENOMIC DNA]</scope>
    <source>
        <strain evidence="3">JCM 17978</strain>
    </source>
</reference>
<accession>A0ABW0C2C3</accession>
<sequence length="144" mass="17057">MKAFQISKSHVFILCLFLLFFPIKTQFYNLIYIVSDAILHSGTISDIYTYNYLGFLIGCQEILETQKVLGDRFEFFHSVVFYFIYIFSVVASVILFKRIRDKQDFKLIDWILLAVFSFQLFDTLERLLDYILIAKYVAIETLPE</sequence>
<protein>
    <submittedName>
        <fullName evidence="2">Uncharacterized protein</fullName>
    </submittedName>
</protein>
<proteinExistence type="predicted"/>
<feature type="transmembrane region" description="Helical" evidence="1">
    <location>
        <begin position="75"/>
        <end position="95"/>
    </location>
</feature>
<dbReference type="EMBL" id="JBHSLA010000001">
    <property type="protein sequence ID" value="MFC5194044.1"/>
    <property type="molecule type" value="Genomic_DNA"/>
</dbReference>
<gene>
    <name evidence="2" type="ORF">ACFPH8_01760</name>
</gene>
<keyword evidence="1" id="KW-0812">Transmembrane</keyword>
<name>A0ABW0C2C3_9FLAO</name>
<comment type="caution">
    <text evidence="2">The sequence shown here is derived from an EMBL/GenBank/DDBJ whole genome shotgun (WGS) entry which is preliminary data.</text>
</comment>
<keyword evidence="3" id="KW-1185">Reference proteome</keyword>
<evidence type="ECO:0000313" key="2">
    <source>
        <dbReference type="EMBL" id="MFC5194044.1"/>
    </source>
</evidence>
<dbReference type="Proteomes" id="UP001596162">
    <property type="component" value="Unassembled WGS sequence"/>
</dbReference>
<organism evidence="2 3">
    <name type="scientific">Bizionia hallyeonensis</name>
    <dbReference type="NCBI Taxonomy" id="1123757"/>
    <lineage>
        <taxon>Bacteria</taxon>
        <taxon>Pseudomonadati</taxon>
        <taxon>Bacteroidota</taxon>
        <taxon>Flavobacteriia</taxon>
        <taxon>Flavobacteriales</taxon>
        <taxon>Flavobacteriaceae</taxon>
        <taxon>Bizionia</taxon>
    </lineage>
</organism>
<dbReference type="RefSeq" id="WP_376858218.1">
    <property type="nucleotide sequence ID" value="NZ_JBHSLA010000001.1"/>
</dbReference>
<evidence type="ECO:0000256" key="1">
    <source>
        <dbReference type="SAM" id="Phobius"/>
    </source>
</evidence>
<keyword evidence="1" id="KW-1133">Transmembrane helix</keyword>